<organism evidence="2 3">
    <name type="scientific">Pleurodeles waltl</name>
    <name type="common">Iberian ribbed newt</name>
    <dbReference type="NCBI Taxonomy" id="8319"/>
    <lineage>
        <taxon>Eukaryota</taxon>
        <taxon>Metazoa</taxon>
        <taxon>Chordata</taxon>
        <taxon>Craniata</taxon>
        <taxon>Vertebrata</taxon>
        <taxon>Euteleostomi</taxon>
        <taxon>Amphibia</taxon>
        <taxon>Batrachia</taxon>
        <taxon>Caudata</taxon>
        <taxon>Salamandroidea</taxon>
        <taxon>Salamandridae</taxon>
        <taxon>Pleurodelinae</taxon>
        <taxon>Pleurodeles</taxon>
    </lineage>
</organism>
<protein>
    <submittedName>
        <fullName evidence="2">Uncharacterized protein</fullName>
    </submittedName>
</protein>
<dbReference type="AlphaFoldDB" id="A0AAV7Q914"/>
<feature type="region of interest" description="Disordered" evidence="1">
    <location>
        <begin position="1"/>
        <end position="39"/>
    </location>
</feature>
<gene>
    <name evidence="2" type="ORF">NDU88_002142</name>
</gene>
<evidence type="ECO:0000313" key="2">
    <source>
        <dbReference type="EMBL" id="KAJ1135707.1"/>
    </source>
</evidence>
<proteinExistence type="predicted"/>
<comment type="caution">
    <text evidence="2">The sequence shown here is derived from an EMBL/GenBank/DDBJ whole genome shotgun (WGS) entry which is preliminary data.</text>
</comment>
<evidence type="ECO:0000313" key="3">
    <source>
        <dbReference type="Proteomes" id="UP001066276"/>
    </source>
</evidence>
<accession>A0AAV7Q914</accession>
<sequence>MLGAETQLDRGEWTKGPWTPRVSGDRRAVGRSPTGTLQIGPTALDVERELLLFYCHGRPTQQKTSSRVGGGWCGDFPLGR</sequence>
<reference evidence="2" key="1">
    <citation type="journal article" date="2022" name="bioRxiv">
        <title>Sequencing and chromosome-scale assembly of the giantPleurodeles waltlgenome.</title>
        <authorList>
            <person name="Brown T."/>
            <person name="Elewa A."/>
            <person name="Iarovenko S."/>
            <person name="Subramanian E."/>
            <person name="Araus A.J."/>
            <person name="Petzold A."/>
            <person name="Susuki M."/>
            <person name="Suzuki K.-i.T."/>
            <person name="Hayashi T."/>
            <person name="Toyoda A."/>
            <person name="Oliveira C."/>
            <person name="Osipova E."/>
            <person name="Leigh N.D."/>
            <person name="Simon A."/>
            <person name="Yun M.H."/>
        </authorList>
    </citation>
    <scope>NUCLEOTIDE SEQUENCE</scope>
    <source>
        <strain evidence="2">20211129_DDA</strain>
        <tissue evidence="2">Liver</tissue>
    </source>
</reference>
<evidence type="ECO:0000256" key="1">
    <source>
        <dbReference type="SAM" id="MobiDB-lite"/>
    </source>
</evidence>
<dbReference type="Proteomes" id="UP001066276">
    <property type="component" value="Chromosome 6"/>
</dbReference>
<dbReference type="EMBL" id="JANPWB010000010">
    <property type="protein sequence ID" value="KAJ1135707.1"/>
    <property type="molecule type" value="Genomic_DNA"/>
</dbReference>
<name>A0AAV7Q914_PLEWA</name>
<keyword evidence="3" id="KW-1185">Reference proteome</keyword>